<dbReference type="GO" id="GO:2000300">
    <property type="term" value="P:regulation of synaptic vesicle exocytosis"/>
    <property type="evidence" value="ECO:0007669"/>
    <property type="project" value="TreeGrafter"/>
</dbReference>
<gene>
    <name evidence="18" type="primary">DTNBP1</name>
</gene>
<keyword evidence="9" id="KW-0175">Coiled coil</keyword>
<comment type="similarity">
    <text evidence="4">Belongs to the dysbindin family.</text>
</comment>
<feature type="compositionally biased region" description="Low complexity" evidence="16">
    <location>
        <begin position="226"/>
        <end position="237"/>
    </location>
</feature>
<dbReference type="GeneID" id="102372893"/>
<evidence type="ECO:0000313" key="17">
    <source>
        <dbReference type="Proteomes" id="UP000189705"/>
    </source>
</evidence>
<sequence>MLETLRERLLSVQQDLASGSVEFLPKFSAGLELLSRYEDMWAALHRGAKECAKAGELVDSEVVMLSAHWEKKRSSLIELQEQLQQIPGFLADLESMTTSLAELDAEHAQKVLDMEHTQQMKLKERQKFFEEAFQQDMEQYLSTGYLQIAERREPIGSMSSMEVNVDMLEQMDLMDMSDQEALDVFLNSGGEDNSMLSPVLGPDSDTYPTEISLSVPSQSELRQKWSSLSSTCTDSASQDASEGESPVIQSDEEEIQVDTALAAVNTERKSTSDATDDCRTPLPNPAISIARAHECHTMFDPRERPATRAAVSLILRYKNVSPLLPLS</sequence>
<dbReference type="GO" id="GO:1904115">
    <property type="term" value="C:axon cytoplasm"/>
    <property type="evidence" value="ECO:0007669"/>
    <property type="project" value="GOC"/>
</dbReference>
<dbReference type="RefSeq" id="XP_025064219.1">
    <property type="nucleotide sequence ID" value="XM_025208434.1"/>
</dbReference>
<dbReference type="PANTHER" id="PTHR16294">
    <property type="entry name" value="DYSTROBREVIN BINDING PROTEIN 1 DYSBINDIN"/>
    <property type="match status" value="1"/>
</dbReference>
<dbReference type="GO" id="GO:0005783">
    <property type="term" value="C:endoplasmic reticulum"/>
    <property type="evidence" value="ECO:0007669"/>
    <property type="project" value="UniProtKB-SubCell"/>
</dbReference>
<evidence type="ECO:0000256" key="2">
    <source>
        <dbReference type="ARBA" id="ARBA00004125"/>
    </source>
</evidence>
<dbReference type="Pfam" id="PF04440">
    <property type="entry name" value="Dysbindin"/>
    <property type="match status" value="1"/>
</dbReference>
<evidence type="ECO:0000256" key="3">
    <source>
        <dbReference type="ARBA" id="ARBA00004240"/>
    </source>
</evidence>
<evidence type="ECO:0000256" key="9">
    <source>
        <dbReference type="ARBA" id="ARBA00023054"/>
    </source>
</evidence>
<dbReference type="GO" id="GO:0060155">
    <property type="term" value="P:platelet dense granule organization"/>
    <property type="evidence" value="ECO:0007669"/>
    <property type="project" value="TreeGrafter"/>
</dbReference>
<evidence type="ECO:0000256" key="10">
    <source>
        <dbReference type="ARBA" id="ARBA00023136"/>
    </source>
</evidence>
<evidence type="ECO:0000256" key="16">
    <source>
        <dbReference type="SAM" id="MobiDB-lite"/>
    </source>
</evidence>
<dbReference type="GO" id="GO:0048490">
    <property type="term" value="P:anterograde synaptic vesicle transport"/>
    <property type="evidence" value="ECO:0007669"/>
    <property type="project" value="TreeGrafter"/>
</dbReference>
<keyword evidence="10" id="KW-0472">Membrane</keyword>
<dbReference type="PANTHER" id="PTHR16294:SF5">
    <property type="entry name" value="DYSBINDIN"/>
    <property type="match status" value="1"/>
</dbReference>
<evidence type="ECO:0000256" key="5">
    <source>
        <dbReference type="ARBA" id="ARBA00022490"/>
    </source>
</evidence>
<dbReference type="Proteomes" id="UP000189705">
    <property type="component" value="Unplaced"/>
</dbReference>
<dbReference type="GO" id="GO:0030672">
    <property type="term" value="C:synaptic vesicle membrane"/>
    <property type="evidence" value="ECO:0007669"/>
    <property type="project" value="UniProtKB-SubCell"/>
</dbReference>
<dbReference type="CTD" id="84062"/>
<reference evidence="18" key="1">
    <citation type="submission" date="2025-08" db="UniProtKB">
        <authorList>
            <consortium name="RefSeq"/>
        </authorList>
    </citation>
    <scope>IDENTIFICATION</scope>
</reference>
<evidence type="ECO:0000256" key="12">
    <source>
        <dbReference type="ARBA" id="ARBA00023329"/>
    </source>
</evidence>
<name>A0A3Q0GWT0_ALLSI</name>
<keyword evidence="12" id="KW-0968">Cytoplasmic vesicle</keyword>
<dbReference type="GO" id="GO:0010008">
    <property type="term" value="C:endosome membrane"/>
    <property type="evidence" value="ECO:0007669"/>
    <property type="project" value="UniProtKB-SubCell"/>
</dbReference>
<keyword evidence="6" id="KW-0967">Endosome</keyword>
<accession>A0A3Q0GWT0</accession>
<evidence type="ECO:0000256" key="1">
    <source>
        <dbReference type="ARBA" id="ARBA00004123"/>
    </source>
</evidence>
<evidence type="ECO:0000256" key="15">
    <source>
        <dbReference type="ARBA" id="ARBA00037838"/>
    </source>
</evidence>
<evidence type="ECO:0000256" key="13">
    <source>
        <dbReference type="ARBA" id="ARBA00034105"/>
    </source>
</evidence>
<evidence type="ECO:0000256" key="7">
    <source>
        <dbReference type="ARBA" id="ARBA00022824"/>
    </source>
</evidence>
<keyword evidence="11" id="KW-0539">Nucleus</keyword>
<evidence type="ECO:0000256" key="14">
    <source>
        <dbReference type="ARBA" id="ARBA00037798"/>
    </source>
</evidence>
<evidence type="ECO:0000313" key="18">
    <source>
        <dbReference type="RefSeq" id="XP_025064219.1"/>
    </source>
</evidence>
<feature type="region of interest" description="Disordered" evidence="16">
    <location>
        <begin position="224"/>
        <end position="251"/>
    </location>
</feature>
<dbReference type="GO" id="GO:0033162">
    <property type="term" value="C:melanosome membrane"/>
    <property type="evidence" value="ECO:0007669"/>
    <property type="project" value="UniProtKB-SubCell"/>
</dbReference>
<protein>
    <submittedName>
        <fullName evidence="18">Dysbindin isoform X5</fullName>
    </submittedName>
</protein>
<organism evidence="17 18">
    <name type="scientific">Alligator sinensis</name>
    <name type="common">Chinese alligator</name>
    <dbReference type="NCBI Taxonomy" id="38654"/>
    <lineage>
        <taxon>Eukaryota</taxon>
        <taxon>Metazoa</taxon>
        <taxon>Chordata</taxon>
        <taxon>Craniata</taxon>
        <taxon>Vertebrata</taxon>
        <taxon>Euteleostomi</taxon>
        <taxon>Archelosauria</taxon>
        <taxon>Archosauria</taxon>
        <taxon>Crocodylia</taxon>
        <taxon>Alligatoridae</taxon>
        <taxon>Alligatorinae</taxon>
        <taxon>Alligator</taxon>
    </lineage>
</organism>
<proteinExistence type="inferred from homology"/>
<keyword evidence="7" id="KW-0256">Endoplasmic reticulum</keyword>
<keyword evidence="17" id="KW-1185">Reference proteome</keyword>
<dbReference type="GO" id="GO:0031083">
    <property type="term" value="C:BLOC-1 complex"/>
    <property type="evidence" value="ECO:0007669"/>
    <property type="project" value="TreeGrafter"/>
</dbReference>
<keyword evidence="8" id="KW-0770">Synapse</keyword>
<comment type="subcellular location">
    <subcellularLocation>
        <location evidence="15">Cytoplasmic vesicle</location>
        <location evidence="15">Secretory vesicle</location>
        <location evidence="15">Synaptic vesicle membrane</location>
        <topology evidence="15">Peripheral membrane protein</topology>
        <orientation evidence="15">Cytoplasmic side</orientation>
    </subcellularLocation>
    <subcellularLocation>
        <location evidence="3">Endoplasmic reticulum</location>
    </subcellularLocation>
    <subcellularLocation>
        <location evidence="2">Endosome membrane</location>
        <topology evidence="2">Peripheral membrane protein</topology>
        <orientation evidence="2">Cytoplasmic side</orientation>
    </subcellularLocation>
    <subcellularLocation>
        <location evidence="14">Melanosome membrane</location>
        <topology evidence="14">Peripheral membrane protein</topology>
        <orientation evidence="14">Cytoplasmic side</orientation>
    </subcellularLocation>
    <subcellularLocation>
        <location evidence="1">Nucleus</location>
    </subcellularLocation>
    <subcellularLocation>
        <location evidence="13">Postsynaptic density</location>
    </subcellularLocation>
</comment>
<dbReference type="AlphaFoldDB" id="A0A3Q0GWT0"/>
<dbReference type="GO" id="GO:0031175">
    <property type="term" value="P:neuron projection development"/>
    <property type="evidence" value="ECO:0007669"/>
    <property type="project" value="TreeGrafter"/>
</dbReference>
<dbReference type="GO" id="GO:0014069">
    <property type="term" value="C:postsynaptic density"/>
    <property type="evidence" value="ECO:0007669"/>
    <property type="project" value="UniProtKB-SubCell"/>
</dbReference>
<evidence type="ECO:0000256" key="8">
    <source>
        <dbReference type="ARBA" id="ARBA00023018"/>
    </source>
</evidence>
<evidence type="ECO:0000256" key="6">
    <source>
        <dbReference type="ARBA" id="ARBA00022753"/>
    </source>
</evidence>
<keyword evidence="5" id="KW-0963">Cytoplasm</keyword>
<dbReference type="GO" id="GO:0005886">
    <property type="term" value="C:plasma membrane"/>
    <property type="evidence" value="ECO:0007669"/>
    <property type="project" value="TreeGrafter"/>
</dbReference>
<evidence type="ECO:0000256" key="11">
    <source>
        <dbReference type="ARBA" id="ARBA00023242"/>
    </source>
</evidence>
<dbReference type="GO" id="GO:0005634">
    <property type="term" value="C:nucleus"/>
    <property type="evidence" value="ECO:0007669"/>
    <property type="project" value="UniProtKB-SubCell"/>
</dbReference>
<evidence type="ECO:0000256" key="4">
    <source>
        <dbReference type="ARBA" id="ARBA00008686"/>
    </source>
</evidence>
<dbReference type="InterPro" id="IPR007531">
    <property type="entry name" value="Dysbindin"/>
</dbReference>